<dbReference type="RefSeq" id="WP_276234419.1">
    <property type="nucleotide sequence ID" value="NZ_CP119802.1"/>
</dbReference>
<dbReference type="InterPro" id="IPR020904">
    <property type="entry name" value="Sc_DH/Rdtase_CS"/>
</dbReference>
<dbReference type="NCBIfam" id="NF005559">
    <property type="entry name" value="PRK07231.1"/>
    <property type="match status" value="1"/>
</dbReference>
<comment type="caution">
    <text evidence="5">The sequence shown here is derived from an EMBL/GenBank/DDBJ whole genome shotgun (WGS) entry which is preliminary data.</text>
</comment>
<evidence type="ECO:0000256" key="3">
    <source>
        <dbReference type="RuleBase" id="RU000363"/>
    </source>
</evidence>
<name>A0ABD5ZSH7_9EURY</name>
<accession>A0ABD5ZSH7</accession>
<organism evidence="5 6">
    <name type="scientific">Halosegnis marinus</name>
    <dbReference type="NCBI Taxonomy" id="3034023"/>
    <lineage>
        <taxon>Archaea</taxon>
        <taxon>Methanobacteriati</taxon>
        <taxon>Methanobacteriota</taxon>
        <taxon>Stenosarchaea group</taxon>
        <taxon>Halobacteria</taxon>
        <taxon>Halobacteriales</taxon>
        <taxon>Natronomonadaceae</taxon>
        <taxon>Halosegnis</taxon>
    </lineage>
</organism>
<dbReference type="SUPFAM" id="SSF51735">
    <property type="entry name" value="NAD(P)-binding Rossmann-fold domains"/>
    <property type="match status" value="1"/>
</dbReference>
<dbReference type="Proteomes" id="UP001596398">
    <property type="component" value="Unassembled WGS sequence"/>
</dbReference>
<dbReference type="Pfam" id="PF00106">
    <property type="entry name" value="adh_short"/>
    <property type="match status" value="1"/>
</dbReference>
<dbReference type="EMBL" id="JBHTAP010000001">
    <property type="protein sequence ID" value="MFC7236261.1"/>
    <property type="molecule type" value="Genomic_DNA"/>
</dbReference>
<dbReference type="InterPro" id="IPR002347">
    <property type="entry name" value="SDR_fam"/>
</dbReference>
<dbReference type="InterPro" id="IPR036291">
    <property type="entry name" value="NAD(P)-bd_dom_sf"/>
</dbReference>
<proteinExistence type="inferred from homology"/>
<dbReference type="PROSITE" id="PS00061">
    <property type="entry name" value="ADH_SHORT"/>
    <property type="match status" value="1"/>
</dbReference>
<dbReference type="InterPro" id="IPR057326">
    <property type="entry name" value="KR_dom"/>
</dbReference>
<evidence type="ECO:0000259" key="4">
    <source>
        <dbReference type="SMART" id="SM00822"/>
    </source>
</evidence>
<dbReference type="GeneID" id="79267972"/>
<evidence type="ECO:0000313" key="6">
    <source>
        <dbReference type="Proteomes" id="UP001596398"/>
    </source>
</evidence>
<evidence type="ECO:0000256" key="2">
    <source>
        <dbReference type="ARBA" id="ARBA00023002"/>
    </source>
</evidence>
<feature type="domain" description="Ketoreductase" evidence="4">
    <location>
        <begin position="12"/>
        <end position="189"/>
    </location>
</feature>
<gene>
    <name evidence="5" type="ORF">ACFQJ4_13130</name>
</gene>
<dbReference type="EC" id="1.1.1.-" evidence="5"/>
<dbReference type="FunFam" id="3.40.50.720:FF:000084">
    <property type="entry name" value="Short-chain dehydrogenase reductase"/>
    <property type="match status" value="1"/>
</dbReference>
<dbReference type="PANTHER" id="PTHR42760:SF133">
    <property type="entry name" value="3-OXOACYL-[ACYL-CARRIER-PROTEIN] REDUCTASE"/>
    <property type="match status" value="1"/>
</dbReference>
<dbReference type="PANTHER" id="PTHR42760">
    <property type="entry name" value="SHORT-CHAIN DEHYDROGENASES/REDUCTASES FAMILY MEMBER"/>
    <property type="match status" value="1"/>
</dbReference>
<dbReference type="PRINTS" id="PR00081">
    <property type="entry name" value="GDHRDH"/>
</dbReference>
<sequence>MTRNERFSVDGDVVVITGSSQGIGKVTAEVLAADGANVVVSSRDQEKVDAVAEGINESDRPGEAIAVECDVRDRDAVEALMDATVEEFGRIDTLVNNAGASFMAGFDDISENGWKTIVDINLHGTFHCAQAAGERMQEQDGGGAIVNFASVAGTKGSPYMSHYGAAKAAVVNFTTTLAYEYAAHDIRVNCIAPGFVATPGVESQMGVSADNVERDTVKRRMGLSAEMADIVQFLASDASSYLVGETIEAKGLPAIEESHEV</sequence>
<reference evidence="5 6" key="1">
    <citation type="journal article" date="2019" name="Int. J. Syst. Evol. Microbiol.">
        <title>The Global Catalogue of Microorganisms (GCM) 10K type strain sequencing project: providing services to taxonomists for standard genome sequencing and annotation.</title>
        <authorList>
            <consortium name="The Broad Institute Genomics Platform"/>
            <consortium name="The Broad Institute Genome Sequencing Center for Infectious Disease"/>
            <person name="Wu L."/>
            <person name="Ma J."/>
        </authorList>
    </citation>
    <scope>NUCLEOTIDE SEQUENCE [LARGE SCALE GENOMIC DNA]</scope>
    <source>
        <strain evidence="5 6">DT85</strain>
    </source>
</reference>
<evidence type="ECO:0000256" key="1">
    <source>
        <dbReference type="ARBA" id="ARBA00006484"/>
    </source>
</evidence>
<comment type="similarity">
    <text evidence="1 3">Belongs to the short-chain dehydrogenases/reductases (SDR) family.</text>
</comment>
<keyword evidence="2 5" id="KW-0560">Oxidoreductase</keyword>
<keyword evidence="6" id="KW-1185">Reference proteome</keyword>
<dbReference type="AlphaFoldDB" id="A0ABD5ZSH7"/>
<evidence type="ECO:0000313" key="5">
    <source>
        <dbReference type="EMBL" id="MFC7236261.1"/>
    </source>
</evidence>
<dbReference type="Gene3D" id="3.40.50.720">
    <property type="entry name" value="NAD(P)-binding Rossmann-like Domain"/>
    <property type="match status" value="1"/>
</dbReference>
<dbReference type="PRINTS" id="PR00080">
    <property type="entry name" value="SDRFAMILY"/>
</dbReference>
<dbReference type="SMART" id="SM00822">
    <property type="entry name" value="PKS_KR"/>
    <property type="match status" value="1"/>
</dbReference>
<dbReference type="GO" id="GO:0016616">
    <property type="term" value="F:oxidoreductase activity, acting on the CH-OH group of donors, NAD or NADP as acceptor"/>
    <property type="evidence" value="ECO:0007669"/>
    <property type="project" value="UniProtKB-ARBA"/>
</dbReference>
<protein>
    <submittedName>
        <fullName evidence="5">SDR family NAD(P)-dependent oxidoreductase</fullName>
        <ecNumber evidence="5">1.1.1.-</ecNumber>
    </submittedName>
</protein>